<comment type="caution">
    <text evidence="2">The sequence shown here is derived from an EMBL/GenBank/DDBJ whole genome shotgun (WGS) entry which is preliminary data.</text>
</comment>
<dbReference type="Proteomes" id="UP000267448">
    <property type="component" value="Unassembled WGS sequence"/>
</dbReference>
<proteinExistence type="predicted"/>
<dbReference type="SMART" id="SM00487">
    <property type="entry name" value="DEXDc"/>
    <property type="match status" value="1"/>
</dbReference>
<dbReference type="InterPro" id="IPR027417">
    <property type="entry name" value="P-loop_NTPase"/>
</dbReference>
<evidence type="ECO:0000313" key="2">
    <source>
        <dbReference type="EMBL" id="RTR37265.1"/>
    </source>
</evidence>
<dbReference type="AlphaFoldDB" id="A0A431WQ16"/>
<sequence length="847" mass="96383">MQFQLAPNVFEKTTYTTTFVTDLIEDIKSLKIPNQGITHEELVISYGSQFCDLTKQIKQSNPYLFPYSVKDPSKKLVADNIDKLQFLVLDIDDSCTIEQFIKCNTDYKYYLHTTSTHRVAGVDKFRVIFPIAEPMDIADAISRKTAIQDYFSFGGETYLDTSFLIKGRGFVVPVELEHFFEYETQTSNILDLSSFAKGASSVKSTGKKVDAIEGMDDSPEVMKLAQVYIDACENSVITVNNRKCSRNDAFFFLHVEIAKHRVSEEFQIALAHKMNWDQKRNTVEKTVDEARKYCRGIDISALKKKSTNYKVETKKVTYLQADDVQIKDGKKHLLTATTGTGKTTLVLDKMDRKVIFAAPLNSIVEQQALSRDCATLIGCSGVLPASDKITCSYNALIALLDKNDLSDYLIVLDEFHRVLSDGFRLDVMSGLIERLKVKSYTVLCMSGTFDPTHLDCFKFDYHFDFKADRPTREITVLETTGTLDNALVRFLKHLSPSSNNLVLFDDKKKALAIQKALSNIEVISSDSKEDDCHKQILALGEIKGTVITTQVLLEGINLKGIDNIIIVANKYWSEEQIVQFYERDRGRSSKCYLVKKPTKDFESYIPDAYKEKEYQNQFYDEVNNLGVDKLKLLGARDVEKLIRIDGGQVYMNLLYPYHKQKSAMDIANFRKGLTFEKYDYSLTADVESISSLTVAALDKVKNLSQEVMSQSYAQAVEKALNRERYDEDHDSVFNMVTLLLDNGFDKEEVRKIALKRNELTVYKDRLLSADQTLEKAIYKQFVVGEFYTAIDAKAIITKAVTNSPQITVRVNPNHYLKILNRYFHIKRKPTKKGVGIVSIREVHNAQI</sequence>
<keyword evidence="3" id="KW-1185">Reference proteome</keyword>
<feature type="domain" description="Helicase ATP-binding" evidence="1">
    <location>
        <begin position="323"/>
        <end position="467"/>
    </location>
</feature>
<evidence type="ECO:0000259" key="1">
    <source>
        <dbReference type="PROSITE" id="PS51192"/>
    </source>
</evidence>
<dbReference type="PROSITE" id="PS51192">
    <property type="entry name" value="HELICASE_ATP_BIND_1"/>
    <property type="match status" value="1"/>
</dbReference>
<evidence type="ECO:0000313" key="3">
    <source>
        <dbReference type="Proteomes" id="UP000267448"/>
    </source>
</evidence>
<dbReference type="GO" id="GO:0005524">
    <property type="term" value="F:ATP binding"/>
    <property type="evidence" value="ECO:0007669"/>
    <property type="project" value="InterPro"/>
</dbReference>
<dbReference type="GO" id="GO:0003676">
    <property type="term" value="F:nucleic acid binding"/>
    <property type="evidence" value="ECO:0007669"/>
    <property type="project" value="InterPro"/>
</dbReference>
<gene>
    <name evidence="2" type="ORF">EKG38_20255</name>
</gene>
<dbReference type="EMBL" id="RXNU01000014">
    <property type="protein sequence ID" value="RTR37265.1"/>
    <property type="molecule type" value="Genomic_DNA"/>
</dbReference>
<protein>
    <recommendedName>
        <fullName evidence="1">Helicase ATP-binding domain-containing protein</fullName>
    </recommendedName>
</protein>
<dbReference type="RefSeq" id="WP_126522488.1">
    <property type="nucleotide sequence ID" value="NZ_RXNU01000014.1"/>
</dbReference>
<dbReference type="SUPFAM" id="SSF52540">
    <property type="entry name" value="P-loop containing nucleoside triphosphate hydrolases"/>
    <property type="match status" value="1"/>
</dbReference>
<reference evidence="2 3" key="1">
    <citation type="submission" date="2018-12" db="EMBL/GenBank/DDBJ databases">
        <authorList>
            <person name="Yu L."/>
        </authorList>
    </citation>
    <scope>NUCLEOTIDE SEQUENCE [LARGE SCALE GENOMIC DNA]</scope>
    <source>
        <strain evidence="2 3">HAW-EB2</strain>
    </source>
</reference>
<dbReference type="InterPro" id="IPR011545">
    <property type="entry name" value="DEAD/DEAH_box_helicase_dom"/>
</dbReference>
<dbReference type="Gene3D" id="3.40.50.300">
    <property type="entry name" value="P-loop containing nucleotide triphosphate hydrolases"/>
    <property type="match status" value="2"/>
</dbReference>
<dbReference type="Pfam" id="PF00270">
    <property type="entry name" value="DEAD"/>
    <property type="match status" value="1"/>
</dbReference>
<name>A0A431WQ16_9GAMM</name>
<accession>A0A431WQ16</accession>
<dbReference type="InterPro" id="IPR014001">
    <property type="entry name" value="Helicase_ATP-bd"/>
</dbReference>
<dbReference type="OrthoDB" id="6623909at2"/>
<organism evidence="2 3">
    <name type="scientific">Shewanella canadensis</name>
    <dbReference type="NCBI Taxonomy" id="271096"/>
    <lineage>
        <taxon>Bacteria</taxon>
        <taxon>Pseudomonadati</taxon>
        <taxon>Pseudomonadota</taxon>
        <taxon>Gammaproteobacteria</taxon>
        <taxon>Alteromonadales</taxon>
        <taxon>Shewanellaceae</taxon>
        <taxon>Shewanella</taxon>
    </lineage>
</organism>